<feature type="compositionally biased region" description="Low complexity" evidence="1">
    <location>
        <begin position="1"/>
        <end position="10"/>
    </location>
</feature>
<dbReference type="AlphaFoldDB" id="A0A4Y7KGX3"/>
<dbReference type="EMBL" id="CM010721">
    <property type="protein sequence ID" value="RZC72096.1"/>
    <property type="molecule type" value="Genomic_DNA"/>
</dbReference>
<evidence type="ECO:0000256" key="1">
    <source>
        <dbReference type="SAM" id="MobiDB-lite"/>
    </source>
</evidence>
<reference evidence="2 3" key="1">
    <citation type="journal article" date="2018" name="Science">
        <title>The opium poppy genome and morphinan production.</title>
        <authorList>
            <person name="Guo L."/>
            <person name="Winzer T."/>
            <person name="Yang X."/>
            <person name="Li Y."/>
            <person name="Ning Z."/>
            <person name="He Z."/>
            <person name="Teodor R."/>
            <person name="Lu Y."/>
            <person name="Bowser T.A."/>
            <person name="Graham I.A."/>
            <person name="Ye K."/>
        </authorList>
    </citation>
    <scope>NUCLEOTIDE SEQUENCE [LARGE SCALE GENOMIC DNA]</scope>
    <source>
        <strain evidence="3">cv. HN1</strain>
        <tissue evidence="2">Leaves</tissue>
    </source>
</reference>
<keyword evidence="3" id="KW-1185">Reference proteome</keyword>
<evidence type="ECO:0000313" key="3">
    <source>
        <dbReference type="Proteomes" id="UP000316621"/>
    </source>
</evidence>
<feature type="non-terminal residue" evidence="2">
    <location>
        <position position="1"/>
    </location>
</feature>
<dbReference type="Gramene" id="RZC72096">
    <property type="protein sequence ID" value="RZC72096"/>
    <property type="gene ID" value="C5167_035279"/>
</dbReference>
<sequence>FLSPCPSTPQFCPPPQKQKPPQIDQLIKKIIGTTTLRRSQHNYISSQTGRMRLGGSPILRARQHEF</sequence>
<gene>
    <name evidence="2" type="ORF">C5167_035279</name>
</gene>
<name>A0A4Y7KGX3_PAPSO</name>
<evidence type="ECO:0000313" key="2">
    <source>
        <dbReference type="EMBL" id="RZC72096.1"/>
    </source>
</evidence>
<accession>A0A4Y7KGX3</accession>
<proteinExistence type="predicted"/>
<dbReference type="Proteomes" id="UP000316621">
    <property type="component" value="Chromosome 7"/>
</dbReference>
<feature type="region of interest" description="Disordered" evidence="1">
    <location>
        <begin position="1"/>
        <end position="22"/>
    </location>
</feature>
<organism evidence="2 3">
    <name type="scientific">Papaver somniferum</name>
    <name type="common">Opium poppy</name>
    <dbReference type="NCBI Taxonomy" id="3469"/>
    <lineage>
        <taxon>Eukaryota</taxon>
        <taxon>Viridiplantae</taxon>
        <taxon>Streptophyta</taxon>
        <taxon>Embryophyta</taxon>
        <taxon>Tracheophyta</taxon>
        <taxon>Spermatophyta</taxon>
        <taxon>Magnoliopsida</taxon>
        <taxon>Ranunculales</taxon>
        <taxon>Papaveraceae</taxon>
        <taxon>Papaveroideae</taxon>
        <taxon>Papaver</taxon>
    </lineage>
</organism>
<protein>
    <submittedName>
        <fullName evidence="2">Uncharacterized protein</fullName>
    </submittedName>
</protein>